<feature type="compositionally biased region" description="Polar residues" evidence="1">
    <location>
        <begin position="163"/>
        <end position="178"/>
    </location>
</feature>
<evidence type="ECO:0000313" key="2">
    <source>
        <dbReference type="EMBL" id="EMP31869.1"/>
    </source>
</evidence>
<evidence type="ECO:0000313" key="3">
    <source>
        <dbReference type="Proteomes" id="UP000031443"/>
    </source>
</evidence>
<feature type="compositionally biased region" description="Polar residues" evidence="1">
    <location>
        <begin position="107"/>
        <end position="117"/>
    </location>
</feature>
<keyword evidence="3" id="KW-1185">Reference proteome</keyword>
<dbReference type="AlphaFoldDB" id="M7B460"/>
<protein>
    <submittedName>
        <fullName evidence="2">Uncharacterized protein</fullName>
    </submittedName>
</protein>
<feature type="compositionally biased region" description="Acidic residues" evidence="1">
    <location>
        <begin position="128"/>
        <end position="141"/>
    </location>
</feature>
<evidence type="ECO:0000256" key="1">
    <source>
        <dbReference type="SAM" id="MobiDB-lite"/>
    </source>
</evidence>
<gene>
    <name evidence="2" type="ORF">UY3_11052</name>
</gene>
<name>M7B460_CHEMY</name>
<reference evidence="3" key="1">
    <citation type="journal article" date="2013" name="Nat. Genet.">
        <title>The draft genomes of soft-shell turtle and green sea turtle yield insights into the development and evolution of the turtle-specific body plan.</title>
        <authorList>
            <person name="Wang Z."/>
            <person name="Pascual-Anaya J."/>
            <person name="Zadissa A."/>
            <person name="Li W."/>
            <person name="Niimura Y."/>
            <person name="Huang Z."/>
            <person name="Li C."/>
            <person name="White S."/>
            <person name="Xiong Z."/>
            <person name="Fang D."/>
            <person name="Wang B."/>
            <person name="Ming Y."/>
            <person name="Chen Y."/>
            <person name="Zheng Y."/>
            <person name="Kuraku S."/>
            <person name="Pignatelli M."/>
            <person name="Herrero J."/>
            <person name="Beal K."/>
            <person name="Nozawa M."/>
            <person name="Li Q."/>
            <person name="Wang J."/>
            <person name="Zhang H."/>
            <person name="Yu L."/>
            <person name="Shigenobu S."/>
            <person name="Wang J."/>
            <person name="Liu J."/>
            <person name="Flicek P."/>
            <person name="Searle S."/>
            <person name="Wang J."/>
            <person name="Kuratani S."/>
            <person name="Yin Y."/>
            <person name="Aken B."/>
            <person name="Zhang G."/>
            <person name="Irie N."/>
        </authorList>
    </citation>
    <scope>NUCLEOTIDE SEQUENCE [LARGE SCALE GENOMIC DNA]</scope>
</reference>
<accession>M7B460</accession>
<organism evidence="2 3">
    <name type="scientific">Chelonia mydas</name>
    <name type="common">Green sea-turtle</name>
    <name type="synonym">Chelonia agassizi</name>
    <dbReference type="NCBI Taxonomy" id="8469"/>
    <lineage>
        <taxon>Eukaryota</taxon>
        <taxon>Metazoa</taxon>
        <taxon>Chordata</taxon>
        <taxon>Craniata</taxon>
        <taxon>Vertebrata</taxon>
        <taxon>Euteleostomi</taxon>
        <taxon>Archelosauria</taxon>
        <taxon>Testudinata</taxon>
        <taxon>Testudines</taxon>
        <taxon>Cryptodira</taxon>
        <taxon>Durocryptodira</taxon>
        <taxon>Americhelydia</taxon>
        <taxon>Chelonioidea</taxon>
        <taxon>Cheloniidae</taxon>
        <taxon>Chelonia</taxon>
    </lineage>
</organism>
<proteinExistence type="predicted"/>
<sequence length="221" mass="24322">MYDDYQPYCTVCSKGKELLLCSNAVQRLPAAPRRRMVTLEKVFRRKKPLSDRLLDGIKDERNLQTALNKTGCQVSAAFAGKLISTGDRAVPELKKSSSMDRTGGGATTTTPHLSVDSNDGVLSAMPEDFADREDEEEEEDELQKSTQRRVLPDSQDLFITLTEIPSQPNKTGEGTSALNIPEAPNQRNTDKYPREGSIGKVSNGLDSVTQFQVVALSHCCK</sequence>
<dbReference type="EMBL" id="KB543242">
    <property type="protein sequence ID" value="EMP31869.1"/>
    <property type="molecule type" value="Genomic_DNA"/>
</dbReference>
<dbReference type="Proteomes" id="UP000031443">
    <property type="component" value="Unassembled WGS sequence"/>
</dbReference>
<feature type="region of interest" description="Disordered" evidence="1">
    <location>
        <begin position="93"/>
        <end position="202"/>
    </location>
</feature>